<evidence type="ECO:0000313" key="4">
    <source>
        <dbReference type="EMBL" id="KAF6802673.1"/>
    </source>
</evidence>
<keyword evidence="2" id="KW-0521">NADP</keyword>
<organism evidence="4 5">
    <name type="scientific">Colletotrichum sojae</name>
    <dbReference type="NCBI Taxonomy" id="2175907"/>
    <lineage>
        <taxon>Eukaryota</taxon>
        <taxon>Fungi</taxon>
        <taxon>Dikarya</taxon>
        <taxon>Ascomycota</taxon>
        <taxon>Pezizomycotina</taxon>
        <taxon>Sordariomycetes</taxon>
        <taxon>Hypocreomycetidae</taxon>
        <taxon>Glomerellales</taxon>
        <taxon>Glomerellaceae</taxon>
        <taxon>Colletotrichum</taxon>
        <taxon>Colletotrichum orchidearum species complex</taxon>
    </lineage>
</organism>
<accession>A0A8H6IY58</accession>
<dbReference type="Gene3D" id="3.40.50.720">
    <property type="entry name" value="NAD(P)-binding Rossmann-like Domain"/>
    <property type="match status" value="1"/>
</dbReference>
<protein>
    <submittedName>
        <fullName evidence="4">Short chain dehydrogenase reductase family</fullName>
    </submittedName>
</protein>
<dbReference type="InterPro" id="IPR020904">
    <property type="entry name" value="Sc_DH/Rdtase_CS"/>
</dbReference>
<reference evidence="4 5" key="1">
    <citation type="journal article" date="2020" name="Phytopathology">
        <title>Genome Sequence Resources of Colletotrichum truncatum, C. plurivorum, C. musicola, and C. sojae: Four Species Pathogenic to Soybean (Glycine max).</title>
        <authorList>
            <person name="Rogerio F."/>
            <person name="Boufleur T.R."/>
            <person name="Ciampi-Guillardi M."/>
            <person name="Sukno S.A."/>
            <person name="Thon M.R."/>
            <person name="Massola Junior N.S."/>
            <person name="Baroncelli R."/>
        </authorList>
    </citation>
    <scope>NUCLEOTIDE SEQUENCE [LARGE SCALE GENOMIC DNA]</scope>
    <source>
        <strain evidence="4 5">LFN0009</strain>
    </source>
</reference>
<dbReference type="Proteomes" id="UP000652219">
    <property type="component" value="Unassembled WGS sequence"/>
</dbReference>
<sequence length="300" mass="32229">MASLNISNADIPSLTGKTAIITGGSSGIGYAAAKILARKGASVHLIDLNPPETEVKGVQFHHCDITNWAELRSVFNAVGSIDFAFANAGTSEETDYFADKLDDDGLLAEPSYRVLDVNLRGVLNVVKLSLSCMRADKTQGSIVITTSATAYAPEQSLPVYSSGKLALVGLIRALRSTVIRDGITINGVAPAATITKLLPADLAAPIKEQGLPVSSADFVGLALVYSAVARQSRVVQGYGKDRKEDLWKEGRWNGRIILTLGESYTELEEPIADLSPFWMGRENHRLTHMQQAATDFRPSL</sequence>
<evidence type="ECO:0000313" key="5">
    <source>
        <dbReference type="Proteomes" id="UP000652219"/>
    </source>
</evidence>
<dbReference type="AlphaFoldDB" id="A0A8H6IY58"/>
<evidence type="ECO:0000256" key="2">
    <source>
        <dbReference type="ARBA" id="ARBA00022857"/>
    </source>
</evidence>
<dbReference type="SUPFAM" id="SSF51735">
    <property type="entry name" value="NAD(P)-binding Rossmann-fold domains"/>
    <property type="match status" value="1"/>
</dbReference>
<dbReference type="EMBL" id="WIGN01000263">
    <property type="protein sequence ID" value="KAF6802673.1"/>
    <property type="molecule type" value="Genomic_DNA"/>
</dbReference>
<keyword evidence="5" id="KW-1185">Reference proteome</keyword>
<comment type="caution">
    <text evidence="4">The sequence shown here is derived from an EMBL/GenBank/DDBJ whole genome shotgun (WGS) entry which is preliminary data.</text>
</comment>
<comment type="similarity">
    <text evidence="1">Belongs to the short-chain dehydrogenases/reductases (SDR) family.</text>
</comment>
<dbReference type="InterPro" id="IPR036291">
    <property type="entry name" value="NAD(P)-bd_dom_sf"/>
</dbReference>
<dbReference type="GO" id="GO:0016491">
    <property type="term" value="F:oxidoreductase activity"/>
    <property type="evidence" value="ECO:0007669"/>
    <property type="project" value="UniProtKB-KW"/>
</dbReference>
<gene>
    <name evidence="4" type="ORF">CSOJ01_11444</name>
</gene>
<dbReference type="PANTHER" id="PTHR43180">
    <property type="entry name" value="3-OXOACYL-(ACYL-CARRIER-PROTEIN) REDUCTASE (AFU_ORTHOLOGUE AFUA_6G11210)"/>
    <property type="match status" value="1"/>
</dbReference>
<dbReference type="PROSITE" id="PS00061">
    <property type="entry name" value="ADH_SHORT"/>
    <property type="match status" value="1"/>
</dbReference>
<evidence type="ECO:0000256" key="3">
    <source>
        <dbReference type="ARBA" id="ARBA00023002"/>
    </source>
</evidence>
<name>A0A8H6IY58_9PEZI</name>
<dbReference type="Pfam" id="PF00106">
    <property type="entry name" value="adh_short"/>
    <property type="match status" value="1"/>
</dbReference>
<keyword evidence="3" id="KW-0560">Oxidoreductase</keyword>
<proteinExistence type="inferred from homology"/>
<dbReference type="InterPro" id="IPR002347">
    <property type="entry name" value="SDR_fam"/>
</dbReference>
<evidence type="ECO:0000256" key="1">
    <source>
        <dbReference type="ARBA" id="ARBA00006484"/>
    </source>
</evidence>
<dbReference type="PANTHER" id="PTHR43180:SF80">
    <property type="entry name" value="NAD(P)-BINDING PROTEIN"/>
    <property type="match status" value="1"/>
</dbReference>
<dbReference type="PRINTS" id="PR00081">
    <property type="entry name" value="GDHRDH"/>
</dbReference>